<proteinExistence type="predicted"/>
<dbReference type="Proteomes" id="UP000000260">
    <property type="component" value="Chromosome"/>
</dbReference>
<dbReference type="AlphaFoldDB" id="A7MI57"/>
<name>A7MI57_CROS8</name>
<gene>
    <name evidence="1" type="ordered locus">ESA_03092</name>
</gene>
<sequence>MDKYSDLDALILNSIGAAPKTFSDIYYGVDRDQKDVRKACIELAGKDGAPTRVLDRRLQALRKKGLIVFMKGWRKVPVDE</sequence>
<dbReference type="HOGENOM" id="CLU_176136_0_0_6"/>
<dbReference type="EMBL" id="CP000783">
    <property type="protein sequence ID" value="ABU78321.1"/>
    <property type="molecule type" value="Genomic_DNA"/>
</dbReference>
<protein>
    <submittedName>
        <fullName evidence="1">Uncharacterized protein</fullName>
    </submittedName>
</protein>
<evidence type="ECO:0000313" key="1">
    <source>
        <dbReference type="EMBL" id="ABU78321.1"/>
    </source>
</evidence>
<accession>A7MI57</accession>
<evidence type="ECO:0000313" key="2">
    <source>
        <dbReference type="Proteomes" id="UP000000260"/>
    </source>
</evidence>
<reference evidence="1 2" key="1">
    <citation type="journal article" date="2010" name="PLoS ONE">
        <title>Genome sequence of Cronobacter sakazakii BAA-894 and comparative genomic hybridization analysis with other Cronobacter species.</title>
        <authorList>
            <person name="Kucerova E."/>
            <person name="Clifton S.W."/>
            <person name="Xia X.Q."/>
            <person name="Long F."/>
            <person name="Porwollik S."/>
            <person name="Fulton L."/>
            <person name="Fronick C."/>
            <person name="Minx P."/>
            <person name="Kyung K."/>
            <person name="Warren W."/>
            <person name="Fulton R."/>
            <person name="Feng D."/>
            <person name="Wollam A."/>
            <person name="Shah N."/>
            <person name="Bhonagiri V."/>
            <person name="Nash W.E."/>
            <person name="Hallsworth-Pepin K."/>
            <person name="Wilson R.K."/>
            <person name="McClelland M."/>
            <person name="Forsythe S.J."/>
        </authorList>
    </citation>
    <scope>NUCLEOTIDE SEQUENCE [LARGE SCALE GENOMIC DNA]</scope>
    <source>
        <strain evidence="1 2">ATCC BAA-894</strain>
    </source>
</reference>
<keyword evidence="2" id="KW-1185">Reference proteome</keyword>
<organism evidence="1 2">
    <name type="scientific">Cronobacter sakazakii (strain ATCC BAA-894)</name>
    <name type="common">Enterobacter sakazakii</name>
    <dbReference type="NCBI Taxonomy" id="290339"/>
    <lineage>
        <taxon>Bacteria</taxon>
        <taxon>Pseudomonadati</taxon>
        <taxon>Pseudomonadota</taxon>
        <taxon>Gammaproteobacteria</taxon>
        <taxon>Enterobacterales</taxon>
        <taxon>Enterobacteriaceae</taxon>
        <taxon>Cronobacter</taxon>
    </lineage>
</organism>
<dbReference type="KEGG" id="esa:ESA_03092"/>
<dbReference type="RefSeq" id="WP_012125668.1">
    <property type="nucleotide sequence ID" value="NC_009778.1"/>
</dbReference>